<proteinExistence type="predicted"/>
<reference evidence="1 2" key="1">
    <citation type="submission" date="2020-06" db="EMBL/GenBank/DDBJ databases">
        <authorList>
            <person name="Li R."/>
            <person name="Bekaert M."/>
        </authorList>
    </citation>
    <scope>NUCLEOTIDE SEQUENCE [LARGE SCALE GENOMIC DNA]</scope>
    <source>
        <strain evidence="2">wild</strain>
    </source>
</reference>
<dbReference type="Proteomes" id="UP000507470">
    <property type="component" value="Unassembled WGS sequence"/>
</dbReference>
<name>A0A6J8ENW8_MYTCO</name>
<evidence type="ECO:0000313" key="2">
    <source>
        <dbReference type="Proteomes" id="UP000507470"/>
    </source>
</evidence>
<evidence type="ECO:0000313" key="1">
    <source>
        <dbReference type="EMBL" id="CAC5422178.1"/>
    </source>
</evidence>
<dbReference type="EMBL" id="CACVKT020009526">
    <property type="protein sequence ID" value="CAC5422178.1"/>
    <property type="molecule type" value="Genomic_DNA"/>
</dbReference>
<sequence length="193" mass="22345">MIHQGDTQYSAHGGPKFVSWDRYYWLMQRQKKFAINSETHYPLTSDQYHLPYRPLDNLELHKNIDEYSNSFTRRIYRYAPAPTCKNKCGRAQKGFLFCNKKKQTCVARSRNDFRSINGFKSVMNNCYTRARTSIPEGIKTLAIPSTKRTGVPLNIYVGSEGPFGFDSKEDKQRSAANKAPTITRKFEVRLVDL</sequence>
<accession>A0A6J8ENW8</accession>
<gene>
    <name evidence="1" type="ORF">MCOR_54243</name>
</gene>
<organism evidence="1 2">
    <name type="scientific">Mytilus coruscus</name>
    <name type="common">Sea mussel</name>
    <dbReference type="NCBI Taxonomy" id="42192"/>
    <lineage>
        <taxon>Eukaryota</taxon>
        <taxon>Metazoa</taxon>
        <taxon>Spiralia</taxon>
        <taxon>Lophotrochozoa</taxon>
        <taxon>Mollusca</taxon>
        <taxon>Bivalvia</taxon>
        <taxon>Autobranchia</taxon>
        <taxon>Pteriomorphia</taxon>
        <taxon>Mytilida</taxon>
        <taxon>Mytiloidea</taxon>
        <taxon>Mytilidae</taxon>
        <taxon>Mytilinae</taxon>
        <taxon>Mytilus</taxon>
    </lineage>
</organism>
<keyword evidence="2" id="KW-1185">Reference proteome</keyword>
<dbReference type="AlphaFoldDB" id="A0A6J8ENW8"/>
<protein>
    <submittedName>
        <fullName evidence="1">Uncharacterized protein</fullName>
    </submittedName>
</protein>